<dbReference type="Gene3D" id="3.40.190.290">
    <property type="match status" value="1"/>
</dbReference>
<dbReference type="KEGG" id="swd:Swoo_0120"/>
<name>B1KL80_SHEWM</name>
<evidence type="ECO:0000313" key="7">
    <source>
        <dbReference type="Proteomes" id="UP000002168"/>
    </source>
</evidence>
<evidence type="ECO:0000256" key="2">
    <source>
        <dbReference type="ARBA" id="ARBA00023015"/>
    </source>
</evidence>
<gene>
    <name evidence="6" type="ordered locus">Swoo_0120</name>
</gene>
<dbReference type="CDD" id="cd08422">
    <property type="entry name" value="PBP2_CrgA_like"/>
    <property type="match status" value="1"/>
</dbReference>
<evidence type="ECO:0000256" key="3">
    <source>
        <dbReference type="ARBA" id="ARBA00023125"/>
    </source>
</evidence>
<dbReference type="HOGENOM" id="CLU_039613_16_3_6"/>
<accession>B1KL80</accession>
<dbReference type="STRING" id="392500.Swoo_0120"/>
<dbReference type="GO" id="GO:0004089">
    <property type="term" value="F:carbonate dehydratase activity"/>
    <property type="evidence" value="ECO:0007669"/>
    <property type="project" value="UniProtKB-EC"/>
</dbReference>
<dbReference type="SUPFAM" id="SSF53850">
    <property type="entry name" value="Periplasmic binding protein-like II"/>
    <property type="match status" value="1"/>
</dbReference>
<dbReference type="EMBL" id="CP000961">
    <property type="protein sequence ID" value="ACA84421.1"/>
    <property type="molecule type" value="Genomic_DNA"/>
</dbReference>
<feature type="domain" description="HTH lysR-type" evidence="5">
    <location>
        <begin position="1"/>
        <end position="58"/>
    </location>
</feature>
<dbReference type="Pfam" id="PF03466">
    <property type="entry name" value="LysR_substrate"/>
    <property type="match status" value="1"/>
</dbReference>
<dbReference type="GO" id="GO:0003677">
    <property type="term" value="F:DNA binding"/>
    <property type="evidence" value="ECO:0007669"/>
    <property type="project" value="UniProtKB-KW"/>
</dbReference>
<dbReference type="PROSITE" id="PS50931">
    <property type="entry name" value="HTH_LYSR"/>
    <property type="match status" value="1"/>
</dbReference>
<dbReference type="PANTHER" id="PTHR30537">
    <property type="entry name" value="HTH-TYPE TRANSCRIPTIONAL REGULATOR"/>
    <property type="match status" value="1"/>
</dbReference>
<keyword evidence="7" id="KW-1185">Reference proteome</keyword>
<keyword evidence="3" id="KW-0238">DNA-binding</keyword>
<dbReference type="InterPro" id="IPR058163">
    <property type="entry name" value="LysR-type_TF_proteobact-type"/>
</dbReference>
<protein>
    <submittedName>
        <fullName evidence="6">Transcriptional regulator, LysR family</fullName>
        <ecNumber evidence="6">4.2.1.1</ecNumber>
    </submittedName>
</protein>
<reference evidence="6 7" key="1">
    <citation type="submission" date="2008-02" db="EMBL/GenBank/DDBJ databases">
        <title>Complete sequence of Shewanella woodyi ATCC 51908.</title>
        <authorList>
            <consortium name="US DOE Joint Genome Institute"/>
            <person name="Copeland A."/>
            <person name="Lucas S."/>
            <person name="Lapidus A."/>
            <person name="Glavina del Rio T."/>
            <person name="Dalin E."/>
            <person name="Tice H."/>
            <person name="Bruce D."/>
            <person name="Goodwin L."/>
            <person name="Pitluck S."/>
            <person name="Sims D."/>
            <person name="Brettin T."/>
            <person name="Detter J.C."/>
            <person name="Han C."/>
            <person name="Kuske C.R."/>
            <person name="Schmutz J."/>
            <person name="Larimer F."/>
            <person name="Land M."/>
            <person name="Hauser L."/>
            <person name="Kyrpides N."/>
            <person name="Lykidis A."/>
            <person name="Zhao J.-S."/>
            <person name="Richardson P."/>
        </authorList>
    </citation>
    <scope>NUCLEOTIDE SEQUENCE [LARGE SCALE GENOMIC DNA]</scope>
    <source>
        <strain evidence="7">ATCC 51908 / MS32</strain>
    </source>
</reference>
<dbReference type="EC" id="4.2.1.1" evidence="6"/>
<keyword evidence="2" id="KW-0805">Transcription regulation</keyword>
<dbReference type="FunFam" id="3.40.190.290:FF:000001">
    <property type="entry name" value="Transcriptional regulator, LysR family"/>
    <property type="match status" value="1"/>
</dbReference>
<comment type="similarity">
    <text evidence="1">Belongs to the LysR transcriptional regulatory family.</text>
</comment>
<dbReference type="Pfam" id="PF00126">
    <property type="entry name" value="HTH_1"/>
    <property type="match status" value="1"/>
</dbReference>
<keyword evidence="4" id="KW-0804">Transcription</keyword>
<dbReference type="RefSeq" id="WP_012322770.1">
    <property type="nucleotide sequence ID" value="NC_010506.1"/>
</dbReference>
<dbReference type="eggNOG" id="COG0583">
    <property type="taxonomic scope" value="Bacteria"/>
</dbReference>
<dbReference type="FunFam" id="1.10.10.10:FF:000001">
    <property type="entry name" value="LysR family transcriptional regulator"/>
    <property type="match status" value="1"/>
</dbReference>
<evidence type="ECO:0000256" key="1">
    <source>
        <dbReference type="ARBA" id="ARBA00009437"/>
    </source>
</evidence>
<dbReference type="Proteomes" id="UP000002168">
    <property type="component" value="Chromosome"/>
</dbReference>
<sequence length="297" mass="32901">MNIEDLRLFVRLAVTNNISKAGQDLGLSPPLASIHINRLEKTLGARLVHRTTRKVSLTEEGITFLPHAEEIILRVDEAMESVGKGLTRPQGVLKISAPSSFGRMHLMPALKGFLTQHPAISVDIQLTDTMVDLVAGGFDVGIRNSELKSSSLVARKLAVDRRIICASPEYIRENGQPSSPEELRDHQCINLKGLEGWTFETLNGNVNINTKGNVRVDQGEAVRDACINGMGVAMCATWIAYEHLKRGDLIQILKDYPLIDDASIWAIYPSSKLLAPKIRAFIDYFSVYYGTPAYWDT</sequence>
<dbReference type="InterPro" id="IPR005119">
    <property type="entry name" value="LysR_subst-bd"/>
</dbReference>
<evidence type="ECO:0000313" key="6">
    <source>
        <dbReference type="EMBL" id="ACA84421.1"/>
    </source>
</evidence>
<evidence type="ECO:0000259" key="5">
    <source>
        <dbReference type="PROSITE" id="PS50931"/>
    </source>
</evidence>
<proteinExistence type="inferred from homology"/>
<keyword evidence="6" id="KW-0456">Lyase</keyword>
<dbReference type="InterPro" id="IPR036390">
    <property type="entry name" value="WH_DNA-bd_sf"/>
</dbReference>
<dbReference type="GO" id="GO:0003700">
    <property type="term" value="F:DNA-binding transcription factor activity"/>
    <property type="evidence" value="ECO:0007669"/>
    <property type="project" value="InterPro"/>
</dbReference>
<organism evidence="6 7">
    <name type="scientific">Shewanella woodyi (strain ATCC 51908 / MS32)</name>
    <dbReference type="NCBI Taxonomy" id="392500"/>
    <lineage>
        <taxon>Bacteria</taxon>
        <taxon>Pseudomonadati</taxon>
        <taxon>Pseudomonadota</taxon>
        <taxon>Gammaproteobacteria</taxon>
        <taxon>Alteromonadales</taxon>
        <taxon>Shewanellaceae</taxon>
        <taxon>Shewanella</taxon>
    </lineage>
</organism>
<dbReference type="Gene3D" id="1.10.10.10">
    <property type="entry name" value="Winged helix-like DNA-binding domain superfamily/Winged helix DNA-binding domain"/>
    <property type="match status" value="1"/>
</dbReference>
<dbReference type="PANTHER" id="PTHR30537:SF5">
    <property type="entry name" value="HTH-TYPE TRANSCRIPTIONAL ACTIVATOR TTDR-RELATED"/>
    <property type="match status" value="1"/>
</dbReference>
<evidence type="ECO:0000256" key="4">
    <source>
        <dbReference type="ARBA" id="ARBA00023163"/>
    </source>
</evidence>
<dbReference type="InterPro" id="IPR036388">
    <property type="entry name" value="WH-like_DNA-bd_sf"/>
</dbReference>
<dbReference type="InterPro" id="IPR000847">
    <property type="entry name" value="LysR_HTH_N"/>
</dbReference>
<dbReference type="SUPFAM" id="SSF46785">
    <property type="entry name" value="Winged helix' DNA-binding domain"/>
    <property type="match status" value="1"/>
</dbReference>
<dbReference type="AlphaFoldDB" id="B1KL80"/>